<organism evidence="2 3">
    <name type="scientific">Marinobacter salinisoli</name>
    <dbReference type="NCBI Taxonomy" id="2769486"/>
    <lineage>
        <taxon>Bacteria</taxon>
        <taxon>Pseudomonadati</taxon>
        <taxon>Pseudomonadota</taxon>
        <taxon>Gammaproteobacteria</taxon>
        <taxon>Pseudomonadales</taxon>
        <taxon>Marinobacteraceae</taxon>
        <taxon>Marinobacter</taxon>
    </lineage>
</organism>
<proteinExistence type="predicted"/>
<dbReference type="Pfam" id="PF00117">
    <property type="entry name" value="GATase"/>
    <property type="match status" value="1"/>
</dbReference>
<dbReference type="EMBL" id="CP071247">
    <property type="protein sequence ID" value="QSP93929.1"/>
    <property type="molecule type" value="Genomic_DNA"/>
</dbReference>
<evidence type="ECO:0000313" key="2">
    <source>
        <dbReference type="EMBL" id="QSP93929.1"/>
    </source>
</evidence>
<reference evidence="2 3" key="1">
    <citation type="submission" date="2021-03" db="EMBL/GenBank/DDBJ databases">
        <title>Genome sequencing of Marinobacter sp. LPB0319.</title>
        <authorList>
            <person name="Kim J."/>
        </authorList>
    </citation>
    <scope>NUCLEOTIDE SEQUENCE [LARGE SCALE GENOMIC DNA]</scope>
    <source>
        <strain evidence="2 3">LPB0319</strain>
    </source>
</reference>
<evidence type="ECO:0000313" key="3">
    <source>
        <dbReference type="Proteomes" id="UP000663555"/>
    </source>
</evidence>
<keyword evidence="2" id="KW-0315">Glutamine amidotransferase</keyword>
<gene>
    <name evidence="2" type="ORF">LPB19_12075</name>
</gene>
<dbReference type="PANTHER" id="PTHR42695">
    <property type="entry name" value="GLUTAMINE AMIDOTRANSFERASE YLR126C-RELATED"/>
    <property type="match status" value="1"/>
</dbReference>
<dbReference type="PANTHER" id="PTHR42695:SF5">
    <property type="entry name" value="GLUTAMINE AMIDOTRANSFERASE YLR126C-RELATED"/>
    <property type="match status" value="1"/>
</dbReference>
<name>A0ABX7MRA5_9GAMM</name>
<dbReference type="PROSITE" id="PS51273">
    <property type="entry name" value="GATASE_TYPE_1"/>
    <property type="match status" value="1"/>
</dbReference>
<dbReference type="Proteomes" id="UP000663555">
    <property type="component" value="Chromosome"/>
</dbReference>
<evidence type="ECO:0000259" key="1">
    <source>
        <dbReference type="Pfam" id="PF00117"/>
    </source>
</evidence>
<keyword evidence="3" id="KW-1185">Reference proteome</keyword>
<dbReference type="SUPFAM" id="SSF52317">
    <property type="entry name" value="Class I glutamine amidotransferase-like"/>
    <property type="match status" value="1"/>
</dbReference>
<dbReference type="RefSeq" id="WP_206643151.1">
    <property type="nucleotide sequence ID" value="NZ_CP071247.1"/>
</dbReference>
<protein>
    <submittedName>
        <fullName evidence="2">Type 1 glutamine amidotransferase</fullName>
    </submittedName>
</protein>
<dbReference type="CDD" id="cd01741">
    <property type="entry name" value="GATase1_1"/>
    <property type="match status" value="1"/>
</dbReference>
<dbReference type="Gene3D" id="3.40.50.880">
    <property type="match status" value="1"/>
</dbReference>
<feature type="domain" description="Glutamine amidotransferase" evidence="1">
    <location>
        <begin position="22"/>
        <end position="191"/>
    </location>
</feature>
<dbReference type="InterPro" id="IPR044992">
    <property type="entry name" value="ChyE-like"/>
</dbReference>
<dbReference type="InterPro" id="IPR017926">
    <property type="entry name" value="GATASE"/>
</dbReference>
<dbReference type="InterPro" id="IPR029062">
    <property type="entry name" value="Class_I_gatase-like"/>
</dbReference>
<accession>A0ABX7MRA5</accession>
<sequence length="257" mass="28577">MTLKIGILATGITPDPLIGEFGSFADMFQRLFKQAGQTFDYVNYDVRDGEFPESATACDGWIVTGSKSNVYENLPWMQRLKVLIRDIYQADRPMLGICFGHQIIADAFDAHVHKYSGGWGVGLHEYTLTREIEGLDLSASTFTLSVMHQDQVLEKPAAAEVLAESAFCPYAVLQYDNRILTFQAHPEFDVTFETRLVKHLRGQSVPEADADQALEGLSKPDAATDSMAIARWMAGFLRRDKAETSTTKPRQEVASAC</sequence>